<keyword evidence="4 7" id="KW-1133">Transmembrane helix</keyword>
<keyword evidence="2 7" id="KW-0132">Cell division</keyword>
<evidence type="ECO:0000256" key="1">
    <source>
        <dbReference type="ARBA" id="ARBA00022475"/>
    </source>
</evidence>
<dbReference type="OrthoDB" id="5189646at2"/>
<evidence type="ECO:0000256" key="5">
    <source>
        <dbReference type="ARBA" id="ARBA00023136"/>
    </source>
</evidence>
<feature type="region of interest" description="Disordered" evidence="8">
    <location>
        <begin position="1"/>
        <end position="36"/>
    </location>
</feature>
<dbReference type="Pfam" id="PF06781">
    <property type="entry name" value="CrgA"/>
    <property type="match status" value="1"/>
</dbReference>
<keyword evidence="10" id="KW-1185">Reference proteome</keyword>
<gene>
    <name evidence="7 9" type="primary">crgA</name>
    <name evidence="9" type="ORF">MPLG2_2691</name>
</gene>
<evidence type="ECO:0000256" key="2">
    <source>
        <dbReference type="ARBA" id="ARBA00022618"/>
    </source>
</evidence>
<organism evidence="9 10">
    <name type="scientific">Micropruina glycogenica</name>
    <dbReference type="NCBI Taxonomy" id="75385"/>
    <lineage>
        <taxon>Bacteria</taxon>
        <taxon>Bacillati</taxon>
        <taxon>Actinomycetota</taxon>
        <taxon>Actinomycetes</taxon>
        <taxon>Propionibacteriales</taxon>
        <taxon>Nocardioidaceae</taxon>
        <taxon>Micropruina</taxon>
    </lineage>
</organism>
<evidence type="ECO:0000313" key="9">
    <source>
        <dbReference type="EMBL" id="SPD87721.1"/>
    </source>
</evidence>
<dbReference type="EMBL" id="LT985188">
    <property type="protein sequence ID" value="SPD87721.1"/>
    <property type="molecule type" value="Genomic_DNA"/>
</dbReference>
<comment type="similarity">
    <text evidence="7">Belongs to the CrgA family.</text>
</comment>
<evidence type="ECO:0000313" key="10">
    <source>
        <dbReference type="Proteomes" id="UP000238164"/>
    </source>
</evidence>
<keyword evidence="5 7" id="KW-0472">Membrane</keyword>
<evidence type="ECO:0000256" key="8">
    <source>
        <dbReference type="SAM" id="MobiDB-lite"/>
    </source>
</evidence>
<dbReference type="Proteomes" id="UP000238164">
    <property type="component" value="Chromosome 1"/>
</dbReference>
<evidence type="ECO:0000256" key="6">
    <source>
        <dbReference type="ARBA" id="ARBA00023306"/>
    </source>
</evidence>
<evidence type="ECO:0000256" key="7">
    <source>
        <dbReference type="HAMAP-Rule" id="MF_00631"/>
    </source>
</evidence>
<keyword evidence="6 7" id="KW-0131">Cell cycle</keyword>
<feature type="transmembrane region" description="Helical" evidence="7">
    <location>
        <begin position="75"/>
        <end position="95"/>
    </location>
</feature>
<reference evidence="9 10" key="1">
    <citation type="submission" date="2018-02" db="EMBL/GenBank/DDBJ databases">
        <authorList>
            <person name="Cohen D.B."/>
            <person name="Kent A.D."/>
        </authorList>
    </citation>
    <scope>NUCLEOTIDE SEQUENCE [LARGE SCALE GENOMIC DNA]</scope>
    <source>
        <strain evidence="9">1</strain>
    </source>
</reference>
<proteinExistence type="inferred from homology"/>
<dbReference type="NCBIfam" id="NF002597">
    <property type="entry name" value="PRK02251.2-3"/>
    <property type="match status" value="1"/>
</dbReference>
<name>A0A2N9JJJ8_9ACTN</name>
<keyword evidence="3 7" id="KW-0812">Transmembrane</keyword>
<evidence type="ECO:0000256" key="4">
    <source>
        <dbReference type="ARBA" id="ARBA00022989"/>
    </source>
</evidence>
<dbReference type="GO" id="GO:0051301">
    <property type="term" value="P:cell division"/>
    <property type="evidence" value="ECO:0007669"/>
    <property type="project" value="UniProtKB-UniRule"/>
</dbReference>
<dbReference type="HAMAP" id="MF_00631">
    <property type="entry name" value="CrgA"/>
    <property type="match status" value="1"/>
</dbReference>
<dbReference type="RefSeq" id="WP_105186401.1">
    <property type="nucleotide sequence ID" value="NZ_BAAAGO010000031.1"/>
</dbReference>
<dbReference type="GO" id="GO:0005886">
    <property type="term" value="C:plasma membrane"/>
    <property type="evidence" value="ECO:0007669"/>
    <property type="project" value="UniProtKB-SubCell"/>
</dbReference>
<keyword evidence="1 7" id="KW-1003">Cell membrane</keyword>
<sequence>MPESKARKQAVDKKKQATATAAAEKRADRKRHVAAPGSRRWVPPTFITVGLLGVMWLVVYYIAGHLIPFMSDLGGWNVLIGMGCMAAAFAIATLWK</sequence>
<feature type="compositionally biased region" description="Basic and acidic residues" evidence="8">
    <location>
        <begin position="1"/>
        <end position="15"/>
    </location>
</feature>
<dbReference type="KEGG" id="mgg:MPLG2_2691"/>
<feature type="transmembrane region" description="Helical" evidence="7">
    <location>
        <begin position="41"/>
        <end position="63"/>
    </location>
</feature>
<dbReference type="AlphaFoldDB" id="A0A2N9JJJ8"/>
<evidence type="ECO:0000256" key="3">
    <source>
        <dbReference type="ARBA" id="ARBA00022692"/>
    </source>
</evidence>
<protein>
    <recommendedName>
        <fullName evidence="7">Cell division protein CrgA</fullName>
    </recommendedName>
</protein>
<accession>A0A2N9JJJ8</accession>
<comment type="subcellular location">
    <subcellularLocation>
        <location evidence="7">Cell membrane</location>
        <topology evidence="7">Multi-pass membrane protein</topology>
    </subcellularLocation>
</comment>
<dbReference type="InterPro" id="IPR009619">
    <property type="entry name" value="CrgA"/>
</dbReference>
<comment type="function">
    <text evidence="7">Involved in cell division.</text>
</comment>